<dbReference type="InterPro" id="IPR001638">
    <property type="entry name" value="Solute-binding_3/MltF_N"/>
</dbReference>
<evidence type="ECO:0000256" key="1">
    <source>
        <dbReference type="ARBA" id="ARBA00010333"/>
    </source>
</evidence>
<dbReference type="Pfam" id="PF00497">
    <property type="entry name" value="SBP_bac_3"/>
    <property type="match status" value="1"/>
</dbReference>
<keyword evidence="2" id="KW-0732">Signal</keyword>
<dbReference type="RefSeq" id="WP_284136442.1">
    <property type="nucleotide sequence ID" value="NZ_JASJUT010000001.1"/>
</dbReference>
<evidence type="ECO:0000259" key="3">
    <source>
        <dbReference type="SMART" id="SM00062"/>
    </source>
</evidence>
<name>A0ABT7EGT9_9GAMM</name>
<dbReference type="Proteomes" id="UP001231915">
    <property type="component" value="Unassembled WGS sequence"/>
</dbReference>
<dbReference type="EMBL" id="JASJUT010000001">
    <property type="protein sequence ID" value="MDK2594259.1"/>
    <property type="molecule type" value="Genomic_DNA"/>
</dbReference>
<dbReference type="SMART" id="SM00062">
    <property type="entry name" value="PBPb"/>
    <property type="match status" value="1"/>
</dbReference>
<keyword evidence="5" id="KW-1185">Reference proteome</keyword>
<dbReference type="PANTHER" id="PTHR35936:SF25">
    <property type="entry name" value="ABC TRANSPORTER SUBSTRATE-BINDING PROTEIN"/>
    <property type="match status" value="1"/>
</dbReference>
<proteinExistence type="inferred from homology"/>
<dbReference type="Gene3D" id="3.40.190.10">
    <property type="entry name" value="Periplasmic binding protein-like II"/>
    <property type="match status" value="2"/>
</dbReference>
<protein>
    <submittedName>
        <fullName evidence="4">Transporter substrate-binding domain-containing protein</fullName>
    </submittedName>
</protein>
<reference evidence="4 5" key="1">
    <citation type="submission" date="2023-05" db="EMBL/GenBank/DDBJ databases">
        <title>Pseudoalteromonas ardens sp. nov., Pseudoalteromonas obscura sp. nov., and Pseudoalteromonas umbrosa sp. nov., isolated from the coral Montipora capitata.</title>
        <authorList>
            <person name="Thomas E.M."/>
            <person name="Smith E.M."/>
            <person name="Papke E."/>
            <person name="Shlafstein M.D."/>
            <person name="Oline D.K."/>
            <person name="Videau P."/>
            <person name="Saw J.H."/>
            <person name="Strangman W.K."/>
            <person name="Ushijima B."/>
        </authorList>
    </citation>
    <scope>NUCLEOTIDE SEQUENCE [LARGE SCALE GENOMIC DNA]</scope>
    <source>
        <strain evidence="4 5">P94</strain>
    </source>
</reference>
<evidence type="ECO:0000313" key="4">
    <source>
        <dbReference type="EMBL" id="MDK2594259.1"/>
    </source>
</evidence>
<gene>
    <name evidence="4" type="ORF">QNM18_04120</name>
</gene>
<feature type="domain" description="Solute-binding protein family 3/N-terminal" evidence="3">
    <location>
        <begin position="21"/>
        <end position="249"/>
    </location>
</feature>
<comment type="similarity">
    <text evidence="1">Belongs to the bacterial solute-binding protein 3 family.</text>
</comment>
<evidence type="ECO:0000256" key="2">
    <source>
        <dbReference type="ARBA" id="ARBA00022729"/>
    </source>
</evidence>
<evidence type="ECO:0000313" key="5">
    <source>
        <dbReference type="Proteomes" id="UP001231915"/>
    </source>
</evidence>
<organism evidence="4 5">
    <name type="scientific">Pseudoalteromonas obscura</name>
    <dbReference type="NCBI Taxonomy" id="3048491"/>
    <lineage>
        <taxon>Bacteria</taxon>
        <taxon>Pseudomonadati</taxon>
        <taxon>Pseudomonadota</taxon>
        <taxon>Gammaproteobacteria</taxon>
        <taxon>Alteromonadales</taxon>
        <taxon>Pseudoalteromonadaceae</taxon>
        <taxon>Pseudoalteromonas</taxon>
    </lineage>
</organism>
<comment type="caution">
    <text evidence="4">The sequence shown here is derived from an EMBL/GenBank/DDBJ whole genome shotgun (WGS) entry which is preliminary data.</text>
</comment>
<dbReference type="PANTHER" id="PTHR35936">
    <property type="entry name" value="MEMBRANE-BOUND LYTIC MUREIN TRANSGLYCOSYLASE F"/>
    <property type="match status" value="1"/>
</dbReference>
<sequence length="264" mass="30819">MFKLYVLLIFLSFQIKSSENHLLVATGNYPPFTGSQLADDGFVNHIIRLAMSSQGKQIDFVYLPWKRSFQSAKLGQFDMASYWVCEPQYQQDFYCSDPVYQGTLKLFFRKDTPLPKWQTIRDLQPYRIGAILGYEYIPEFHQAINQDDLDVIMVSNDQLSLNMLLNERVDMILLSEIAMHALLEQHFSQQQAREIKAHPKPFLEYQAHILFPKVRANSAATKESFNRGLKKLKSSGELQKQWQRMLDGEFSVKDKVQVEKERPR</sequence>
<accession>A0ABT7EGT9</accession>
<dbReference type="SUPFAM" id="SSF53850">
    <property type="entry name" value="Periplasmic binding protein-like II"/>
    <property type="match status" value="1"/>
</dbReference>